<dbReference type="EMBL" id="KV417607">
    <property type="protein sequence ID" value="KZP15251.1"/>
    <property type="molecule type" value="Genomic_DNA"/>
</dbReference>
<keyword evidence="1" id="KW-0732">Signal</keyword>
<gene>
    <name evidence="2" type="ORF">FIBSPDRAFT_750641</name>
</gene>
<feature type="signal peptide" evidence="1">
    <location>
        <begin position="1"/>
        <end position="25"/>
    </location>
</feature>
<proteinExistence type="predicted"/>
<sequence>MPRLGLLTFLTYAIILFACAHGAFASLVNVTIDDTYGDLHTGAQVTYSPAAAWSAGSPTLPCLACPAQPDPAQLYNGTWHASQSNFSLENPTASVSFNGSAVYVYVAIAYSSPGQERNTYLSFFIDNEPVGTYVHAGSPPPDSGQLSYHIPVYVNLSMPAGPHTFAVQNGLSESGASLVILDSIVYTT</sequence>
<dbReference type="STRING" id="436010.A0A166E022"/>
<dbReference type="PROSITE" id="PS51257">
    <property type="entry name" value="PROKAR_LIPOPROTEIN"/>
    <property type="match status" value="1"/>
</dbReference>
<accession>A0A166E022</accession>
<feature type="chain" id="PRO_5007872447" description="Carbohydrate-binding module family 35 protein" evidence="1">
    <location>
        <begin position="26"/>
        <end position="188"/>
    </location>
</feature>
<dbReference type="Gene3D" id="2.60.120.260">
    <property type="entry name" value="Galactose-binding domain-like"/>
    <property type="match status" value="1"/>
</dbReference>
<reference evidence="2 3" key="1">
    <citation type="journal article" date="2016" name="Mol. Biol. Evol.">
        <title>Comparative Genomics of Early-Diverging Mushroom-Forming Fungi Provides Insights into the Origins of Lignocellulose Decay Capabilities.</title>
        <authorList>
            <person name="Nagy L.G."/>
            <person name="Riley R."/>
            <person name="Tritt A."/>
            <person name="Adam C."/>
            <person name="Daum C."/>
            <person name="Floudas D."/>
            <person name="Sun H."/>
            <person name="Yadav J.S."/>
            <person name="Pangilinan J."/>
            <person name="Larsson K.H."/>
            <person name="Matsuura K."/>
            <person name="Barry K."/>
            <person name="Labutti K."/>
            <person name="Kuo R."/>
            <person name="Ohm R.A."/>
            <person name="Bhattacharya S.S."/>
            <person name="Shirouzu T."/>
            <person name="Yoshinaga Y."/>
            <person name="Martin F.M."/>
            <person name="Grigoriev I.V."/>
            <person name="Hibbett D.S."/>
        </authorList>
    </citation>
    <scope>NUCLEOTIDE SEQUENCE [LARGE SCALE GENOMIC DNA]</scope>
    <source>
        <strain evidence="2 3">CBS 109695</strain>
    </source>
</reference>
<organism evidence="2 3">
    <name type="scientific">Athelia psychrophila</name>
    <dbReference type="NCBI Taxonomy" id="1759441"/>
    <lineage>
        <taxon>Eukaryota</taxon>
        <taxon>Fungi</taxon>
        <taxon>Dikarya</taxon>
        <taxon>Basidiomycota</taxon>
        <taxon>Agaricomycotina</taxon>
        <taxon>Agaricomycetes</taxon>
        <taxon>Agaricomycetidae</taxon>
        <taxon>Atheliales</taxon>
        <taxon>Atheliaceae</taxon>
        <taxon>Athelia</taxon>
    </lineage>
</organism>
<evidence type="ECO:0000256" key="1">
    <source>
        <dbReference type="SAM" id="SignalP"/>
    </source>
</evidence>
<name>A0A166E022_9AGAM</name>
<dbReference type="OrthoDB" id="3245657at2759"/>
<evidence type="ECO:0000313" key="2">
    <source>
        <dbReference type="EMBL" id="KZP15251.1"/>
    </source>
</evidence>
<evidence type="ECO:0008006" key="4">
    <source>
        <dbReference type="Google" id="ProtNLM"/>
    </source>
</evidence>
<protein>
    <recommendedName>
        <fullName evidence="4">Carbohydrate-binding module family 35 protein</fullName>
    </recommendedName>
</protein>
<dbReference type="AlphaFoldDB" id="A0A166E022"/>
<evidence type="ECO:0000313" key="3">
    <source>
        <dbReference type="Proteomes" id="UP000076532"/>
    </source>
</evidence>
<keyword evidence="3" id="KW-1185">Reference proteome</keyword>
<dbReference type="Proteomes" id="UP000076532">
    <property type="component" value="Unassembled WGS sequence"/>
</dbReference>